<dbReference type="SUPFAM" id="SSF55874">
    <property type="entry name" value="ATPase domain of HSP90 chaperone/DNA topoisomerase II/histidine kinase"/>
    <property type="match status" value="1"/>
</dbReference>
<comment type="caution">
    <text evidence="10">The sequence shown here is derived from an EMBL/GenBank/DDBJ whole genome shotgun (WGS) entry which is preliminary data.</text>
</comment>
<evidence type="ECO:0000256" key="6">
    <source>
        <dbReference type="ARBA" id="ARBA00023012"/>
    </source>
</evidence>
<dbReference type="GO" id="GO:0000155">
    <property type="term" value="F:phosphorelay sensor kinase activity"/>
    <property type="evidence" value="ECO:0007669"/>
    <property type="project" value="InterPro"/>
</dbReference>
<dbReference type="CDD" id="cd00082">
    <property type="entry name" value="HisKA"/>
    <property type="match status" value="1"/>
</dbReference>
<protein>
    <recommendedName>
        <fullName evidence="2">histidine kinase</fullName>
        <ecNumber evidence="2">2.7.13.3</ecNumber>
    </recommendedName>
</protein>
<keyword evidence="8" id="KW-0732">Signal</keyword>
<dbReference type="InterPro" id="IPR036097">
    <property type="entry name" value="HisK_dim/P_sf"/>
</dbReference>
<evidence type="ECO:0000256" key="4">
    <source>
        <dbReference type="ARBA" id="ARBA00022679"/>
    </source>
</evidence>
<dbReference type="SUPFAM" id="SSF47384">
    <property type="entry name" value="Homodimeric domain of signal transducing histidine kinase"/>
    <property type="match status" value="1"/>
</dbReference>
<keyword evidence="6" id="KW-0902">Two-component regulatory system</keyword>
<dbReference type="InterPro" id="IPR005467">
    <property type="entry name" value="His_kinase_dom"/>
</dbReference>
<dbReference type="Gene3D" id="3.30.565.10">
    <property type="entry name" value="Histidine kinase-like ATPase, C-terminal domain"/>
    <property type="match status" value="1"/>
</dbReference>
<dbReference type="PROSITE" id="PS50109">
    <property type="entry name" value="HIS_KIN"/>
    <property type="match status" value="1"/>
</dbReference>
<evidence type="ECO:0000256" key="7">
    <source>
        <dbReference type="SAM" id="Phobius"/>
    </source>
</evidence>
<accession>A0A4R3M8T1</accession>
<evidence type="ECO:0000259" key="9">
    <source>
        <dbReference type="PROSITE" id="PS50109"/>
    </source>
</evidence>
<dbReference type="Pfam" id="PF00512">
    <property type="entry name" value="HisKA"/>
    <property type="match status" value="1"/>
</dbReference>
<dbReference type="Gene3D" id="3.30.450.20">
    <property type="entry name" value="PAS domain"/>
    <property type="match status" value="2"/>
</dbReference>
<dbReference type="SUPFAM" id="SSF55785">
    <property type="entry name" value="PYP-like sensor domain (PAS domain)"/>
    <property type="match status" value="1"/>
</dbReference>
<dbReference type="PANTHER" id="PTHR43711">
    <property type="entry name" value="TWO-COMPONENT HISTIDINE KINASE"/>
    <property type="match status" value="1"/>
</dbReference>
<gene>
    <name evidence="10" type="ORF">EDC64_101597</name>
</gene>
<dbReference type="Pfam" id="PF12860">
    <property type="entry name" value="PAS_7"/>
    <property type="match status" value="2"/>
</dbReference>
<evidence type="ECO:0000256" key="2">
    <source>
        <dbReference type="ARBA" id="ARBA00012438"/>
    </source>
</evidence>
<dbReference type="Gene3D" id="1.10.287.130">
    <property type="match status" value="1"/>
</dbReference>
<dbReference type="InterPro" id="IPR004358">
    <property type="entry name" value="Sig_transdc_His_kin-like_C"/>
</dbReference>
<dbReference type="SMART" id="SM00388">
    <property type="entry name" value="HisKA"/>
    <property type="match status" value="1"/>
</dbReference>
<dbReference type="Proteomes" id="UP000294664">
    <property type="component" value="Unassembled WGS sequence"/>
</dbReference>
<dbReference type="InterPro" id="IPR003594">
    <property type="entry name" value="HATPase_dom"/>
</dbReference>
<keyword evidence="5 10" id="KW-0418">Kinase</keyword>
<evidence type="ECO:0000313" key="10">
    <source>
        <dbReference type="EMBL" id="TCT08077.1"/>
    </source>
</evidence>
<dbReference type="PRINTS" id="PR00344">
    <property type="entry name" value="BCTRLSENSOR"/>
</dbReference>
<dbReference type="CDD" id="cd00075">
    <property type="entry name" value="HATPase"/>
    <property type="match status" value="1"/>
</dbReference>
<feature type="signal peptide" evidence="8">
    <location>
        <begin position="1"/>
        <end position="30"/>
    </location>
</feature>
<keyword evidence="7" id="KW-1133">Transmembrane helix</keyword>
<evidence type="ECO:0000256" key="8">
    <source>
        <dbReference type="SAM" id="SignalP"/>
    </source>
</evidence>
<keyword evidence="4" id="KW-0808">Transferase</keyword>
<name>A0A4R3M8T1_9HYPH</name>
<dbReference type="InterPro" id="IPR003661">
    <property type="entry name" value="HisK_dim/P_dom"/>
</dbReference>
<dbReference type="InterPro" id="IPR050736">
    <property type="entry name" value="Sensor_HK_Regulatory"/>
</dbReference>
<feature type="transmembrane region" description="Helical" evidence="7">
    <location>
        <begin position="42"/>
        <end position="63"/>
    </location>
</feature>
<keyword evidence="3" id="KW-0597">Phosphoprotein</keyword>
<comment type="catalytic activity">
    <reaction evidence="1">
        <text>ATP + protein L-histidine = ADP + protein N-phospho-L-histidine.</text>
        <dbReference type="EC" id="2.7.13.3"/>
    </reaction>
</comment>
<keyword evidence="7" id="KW-0812">Transmembrane</keyword>
<keyword evidence="7" id="KW-0472">Membrane</keyword>
<dbReference type="AlphaFoldDB" id="A0A4R3M8T1"/>
<evidence type="ECO:0000256" key="3">
    <source>
        <dbReference type="ARBA" id="ARBA00022553"/>
    </source>
</evidence>
<dbReference type="InterPro" id="IPR035965">
    <property type="entry name" value="PAS-like_dom_sf"/>
</dbReference>
<proteinExistence type="predicted"/>
<dbReference type="PANTHER" id="PTHR43711:SF31">
    <property type="entry name" value="HISTIDINE KINASE"/>
    <property type="match status" value="1"/>
</dbReference>
<reference evidence="10 11" key="1">
    <citation type="submission" date="2019-03" db="EMBL/GenBank/DDBJ databases">
        <title>Genomic Encyclopedia of Type Strains, Phase IV (KMG-IV): sequencing the most valuable type-strain genomes for metagenomic binning, comparative biology and taxonomic classification.</title>
        <authorList>
            <person name="Goeker M."/>
        </authorList>
    </citation>
    <scope>NUCLEOTIDE SEQUENCE [LARGE SCALE GENOMIC DNA]</scope>
    <source>
        <strain evidence="10 11">DSM 9035</strain>
    </source>
</reference>
<organism evidence="10 11">
    <name type="scientific">Aquabacter spiritensis</name>
    <dbReference type="NCBI Taxonomy" id="933073"/>
    <lineage>
        <taxon>Bacteria</taxon>
        <taxon>Pseudomonadati</taxon>
        <taxon>Pseudomonadota</taxon>
        <taxon>Alphaproteobacteria</taxon>
        <taxon>Hyphomicrobiales</taxon>
        <taxon>Xanthobacteraceae</taxon>
        <taxon>Aquabacter</taxon>
    </lineage>
</organism>
<evidence type="ECO:0000256" key="1">
    <source>
        <dbReference type="ARBA" id="ARBA00000085"/>
    </source>
</evidence>
<dbReference type="InterPro" id="IPR036890">
    <property type="entry name" value="HATPase_C_sf"/>
</dbReference>
<evidence type="ECO:0000256" key="5">
    <source>
        <dbReference type="ARBA" id="ARBA00022777"/>
    </source>
</evidence>
<dbReference type="EC" id="2.7.13.3" evidence="2"/>
<dbReference type="Pfam" id="PF02518">
    <property type="entry name" value="HATPase_c"/>
    <property type="match status" value="1"/>
</dbReference>
<dbReference type="SMART" id="SM00387">
    <property type="entry name" value="HATPase_c"/>
    <property type="match status" value="1"/>
</dbReference>
<evidence type="ECO:0000313" key="11">
    <source>
        <dbReference type="Proteomes" id="UP000294664"/>
    </source>
</evidence>
<feature type="chain" id="PRO_5020875413" description="histidine kinase" evidence="8">
    <location>
        <begin position="31"/>
        <end position="804"/>
    </location>
</feature>
<dbReference type="EMBL" id="SMAI01000001">
    <property type="protein sequence ID" value="TCT08077.1"/>
    <property type="molecule type" value="Genomic_DNA"/>
</dbReference>
<sequence length="804" mass="85343">MMGRKADRDRRAVRRLGATTALLVSTPASAASFESLGTQDGLLVAVALGACAAAAATGIAYIVRNRALREAERRTARLLAAARADLHAVKALVAGDADGGIIWTAEETPHLFGSAIARGVRVEGQEIDVSPWLGTAAAAALATPLARLRSTGEGFVLTVPAASGRLRLEGRAAAGSRVLAARALPAEPSNASVAAVGGAALFAAAPWPAWVRDAAGDLAAVNPAFAAAVAAKSPDEAVTRGLELLDQTTRDAGVLARRGGGAFRGRTRVVSGGQRRVLDVFEIRMSTGAAGLAVDVTAEDGLRREIERTVAAHRRTLDQLATAVVMFGPDERLMFHNAAYEALFALDAAFLDARPTESEILEHLRTQRRVPEQADFRAWREHLREAYRAVEPVHDWWHLPGGQMLRMVATPNAEGGVTYLFEDVSERMALESRYNTLIRIQGETLDGLAEAVAVFGSDGRLRLYNQAFLALWSLGSQALGEKPHIDAVAAMCRPLHGETRAWARIRSVVTALDHRRGETLRLERADGRVLDGAAQPLPDGGTMVTFRDITDSVKVERALVERNEALEAADALKNAFVGHVSYHLRTPLNTLIGYAHMLAEPGIGPLTARQQEFLSHVRQSSDTLRALIDDILDLATIDAGAMGLDLRELDVGETLAAVADAVRDLLAEAGVRLVIAAPGDVGRFVADGRRVRQILFNLISNAVAVSPKGGAVTISAQRRPDALVLTVQDEGPGIASDVAETLFQRFEARPSPRGRAGVGLGLSIVRSFMELHGGSVSLASAEGGGTLAVCVFPLDVPSRREAAA</sequence>
<keyword evidence="11" id="KW-1185">Reference proteome</keyword>
<feature type="domain" description="Histidine kinase" evidence="9">
    <location>
        <begin position="579"/>
        <end position="796"/>
    </location>
</feature>